<dbReference type="EMBL" id="QNRY01000016">
    <property type="protein sequence ID" value="RBP62488.1"/>
    <property type="molecule type" value="Genomic_DNA"/>
</dbReference>
<gene>
    <name evidence="1" type="ORF">DES54_11657</name>
</gene>
<dbReference type="AlphaFoldDB" id="A0A366I3U8"/>
<dbReference type="OrthoDB" id="6428591at2"/>
<accession>A0A366I3U8</accession>
<dbReference type="Proteomes" id="UP000253046">
    <property type="component" value="Unassembled WGS sequence"/>
</dbReference>
<name>A0A366I3U8_9GAMM</name>
<evidence type="ECO:0000313" key="1">
    <source>
        <dbReference type="EMBL" id="RBP62488.1"/>
    </source>
</evidence>
<organism evidence="1 2">
    <name type="scientific">Brenneria salicis ATCC 15712 = DSM 30166</name>
    <dbReference type="NCBI Taxonomy" id="714314"/>
    <lineage>
        <taxon>Bacteria</taxon>
        <taxon>Pseudomonadati</taxon>
        <taxon>Pseudomonadota</taxon>
        <taxon>Gammaproteobacteria</taxon>
        <taxon>Enterobacterales</taxon>
        <taxon>Pectobacteriaceae</taxon>
        <taxon>Brenneria</taxon>
    </lineage>
</organism>
<reference evidence="1 2" key="1">
    <citation type="submission" date="2018-06" db="EMBL/GenBank/DDBJ databases">
        <title>Genomic Encyclopedia of Type Strains, Phase IV (KMG-IV): sequencing the most valuable type-strain genomes for metagenomic binning, comparative biology and taxonomic classification.</title>
        <authorList>
            <person name="Goeker M."/>
        </authorList>
    </citation>
    <scope>NUCLEOTIDE SEQUENCE [LARGE SCALE GENOMIC DNA]</scope>
    <source>
        <strain evidence="1 2">DSM 30166</strain>
    </source>
</reference>
<proteinExistence type="predicted"/>
<comment type="caution">
    <text evidence="1">The sequence shown here is derived from an EMBL/GenBank/DDBJ whole genome shotgun (WGS) entry which is preliminary data.</text>
</comment>
<evidence type="ECO:0000313" key="2">
    <source>
        <dbReference type="Proteomes" id="UP000253046"/>
    </source>
</evidence>
<dbReference type="RefSeq" id="WP_113866622.1">
    <property type="nucleotide sequence ID" value="NZ_AGJP01000001.1"/>
</dbReference>
<protein>
    <submittedName>
        <fullName evidence="1">Uncharacterized protein</fullName>
    </submittedName>
</protein>
<sequence>MVNALKDKLVSVLATLREQGMTPEQAFEHILQALGDNLGEITQISVITPGLIADVLHTVYQDEISARQIALILHQLGYDRQAVAGALRQQFPELSRANGGAAGS</sequence>
<keyword evidence="2" id="KW-1185">Reference proteome</keyword>